<dbReference type="Gene3D" id="3.80.10.10">
    <property type="entry name" value="Ribonuclease Inhibitor"/>
    <property type="match status" value="1"/>
</dbReference>
<dbReference type="PROSITE" id="PS52053">
    <property type="entry name" value="NEL"/>
    <property type="match status" value="1"/>
</dbReference>
<dbReference type="SUPFAM" id="SSF52058">
    <property type="entry name" value="L domain-like"/>
    <property type="match status" value="1"/>
</dbReference>
<dbReference type="PANTHER" id="PTHR45617:SF170">
    <property type="entry name" value="MIP14966P"/>
    <property type="match status" value="1"/>
</dbReference>
<dbReference type="Pfam" id="PF20178">
    <property type="entry name" value="ToxA_N"/>
    <property type="match status" value="1"/>
</dbReference>
<dbReference type="Pfam" id="PF00560">
    <property type="entry name" value="LRR_1"/>
    <property type="match status" value="1"/>
</dbReference>
<evidence type="ECO:0000256" key="5">
    <source>
        <dbReference type="ARBA" id="ARBA00023026"/>
    </source>
</evidence>
<dbReference type="InterPro" id="IPR029487">
    <property type="entry name" value="NEL_dom"/>
</dbReference>
<gene>
    <name evidence="10" type="ORF">BK665_21880</name>
</gene>
<keyword evidence="3" id="KW-0433">Leucine-rich repeat</keyword>
<dbReference type="InterPro" id="IPR032675">
    <property type="entry name" value="LRR_dom_sf"/>
</dbReference>
<protein>
    <recommendedName>
        <fullName evidence="2">RING-type E3 ubiquitin transferase</fullName>
        <ecNumber evidence="2">2.3.2.27</ecNumber>
    </recommendedName>
</protein>
<evidence type="ECO:0000256" key="6">
    <source>
        <dbReference type="PROSITE-ProRule" id="PRU01398"/>
    </source>
</evidence>
<evidence type="ECO:0000256" key="1">
    <source>
        <dbReference type="ARBA" id="ARBA00000900"/>
    </source>
</evidence>
<dbReference type="InterPro" id="IPR003591">
    <property type="entry name" value="Leu-rich_rpt_typical-subtyp"/>
</dbReference>
<evidence type="ECO:0000259" key="8">
    <source>
        <dbReference type="PROSITE" id="PS50181"/>
    </source>
</evidence>
<feature type="compositionally biased region" description="Polar residues" evidence="7">
    <location>
        <begin position="1612"/>
        <end position="1622"/>
    </location>
</feature>
<dbReference type="PANTHER" id="PTHR45617">
    <property type="entry name" value="LEUCINE RICH REPEAT FAMILY PROTEIN"/>
    <property type="match status" value="1"/>
</dbReference>
<dbReference type="Gene3D" id="1.20.58.360">
    <property type="entry name" value="Shigella T3SS effector IpaH defines"/>
    <property type="match status" value="1"/>
</dbReference>
<dbReference type="GO" id="GO:0016567">
    <property type="term" value="P:protein ubiquitination"/>
    <property type="evidence" value="ECO:0007669"/>
    <property type="project" value="InterPro"/>
</dbReference>
<evidence type="ECO:0000256" key="3">
    <source>
        <dbReference type="ARBA" id="ARBA00022614"/>
    </source>
</evidence>
<feature type="domain" description="F-box" evidence="8">
    <location>
        <begin position="775"/>
        <end position="830"/>
    </location>
</feature>
<dbReference type="InterPro" id="IPR001611">
    <property type="entry name" value="Leu-rich_rpt"/>
</dbReference>
<comment type="caution">
    <text evidence="10">The sequence shown here is derived from an EMBL/GenBank/DDBJ whole genome shotgun (WGS) entry which is preliminary data.</text>
</comment>
<keyword evidence="6" id="KW-0964">Secreted</keyword>
<keyword evidence="6" id="KW-1035">Host cytoplasm</keyword>
<evidence type="ECO:0000313" key="11">
    <source>
        <dbReference type="Proteomes" id="UP000283627"/>
    </source>
</evidence>
<sequence length="1635" mass="183548">MTPEQQGVFYALFKDHPIPSWLSEADGPARTSLYARVVASQKSRVEAATAMAALKSPQQFCSPLLAKAMEAKLGESLDIRGVVFQHVRSTSSLLGLRKKLVLPIDRDLLVAACENFETSETLESNYDDKSLIYQPERINGTSNKILALKPHEFAQLCRKLDLGKQYQTHLNSVFEPYADTGAVRQACVHHSQRVLDVDRYQALMKKHITEPAFQMLGEVMDNTASIKWGQRTVAHKRLELLGYKLCGAMLIVTVSDGAYVNNPCVLYLPGDAEQPLKEYGSVTALEVDLGSRLLDKTFQSLLMRFVSLRDRPGFHSALAARDVRPGSNWMQPSQRASLPVTALAVTSNLFADLYLQRAEQVMADARLLVVPTDDEDEKTRLGRMDTYTTIGLDLVLFGISFIPVVGEVMMALTVADLLLGVYHGIESWAAGEQEQASDYFFDTLENLIVMGALSAGAGLGRGALRTVRTSPFVESLREVKFSADKVRLWKPDLTPYRRHISLPRWLKPDERGLRWFEDQAYLALDKDIYAVRPQEDTDLWEIEGSNLGENYAPALETNNVGAWRHDSELPMEWDRLTLFRRLGYLEQDISDAQALQILLVSATDDNALRQVLIDRTRPPALLVDTVRRFATDSRVSGFIQDMSTERTAAVADADLQLRLLTTLKTWPAQTAINVIDATGQPFSRYTAPDVEQPGKSLQLSLDKVRKGEFYPELLSGLSASERTHLLDSPSVVAAEQITALVQKLAEQADRKRRDLFEWIYQRAAPEQVLRATALSNQFSDLPVSVIDELIRHADSSELIELEAGDVPLRLAEEARRYRQVVRVSRAYEGLYLDAVGGIDTDRVVFGALRHLPGWQSDLYVHVLEWSFYTDEMASIGAESASQQLLINAHPDRYEVRDASSNLLSYLPGRTRAHYFQALWEGLSVSRRSALGLHVEDHGVGLRAKITRLAQERRAFAQASLGIFPVRANYVSPMRLADPLLSKPSAGAAPQVPQLIGRSSAVIRRAQELYPTHSMEQIELFLSSLGPVEVLVLRKLENLRLEFLTIRTVLQNWINRDTWYQAETGPRLKVSTLAKNRAAMDIIRCWRRETPSTLTLDGRLYELSFAPLQLGNLPLITGDFSHVGALVMDRVGASPGLNTFLRNFKFLRRLSLVGNQLTRVPQAVSSMPRLENLDLSDNRILMTPAAVADLAGLSRLKQLNLNANPTLRQAPDVAHMQLLERLELRSTGISHWPNGSTGLRRLRVLDLRDNSITEIPEDVFSAPGSLNMGTDISGNPLSAQTRQRLTAFQQTSEISLGLIATGRGQGVQDVLMDLSMSSTWLTGASALDAVRRRQVWSAVYAYPDSRPFFTLLNRLRYTADFRVVYRSLSQRVWDVIEAAAEDSHLRRTLFRMANVGQLSADGSSLVFSDLHVQVLCYRALGVVRDRAATETELVRLLRGLYRLQEVERLAVKNVISRSRIGPLTLEQAMEISLAYRVGLAERLDLPAQPRDMNLSLAIDVIPQTLDWVYGEVLRLEQSSALAHWMTLQEFWKRYVESVHQADFDDLVLRAAVAFQQLDRESRFSREQFNQHMDAIVNNFRNERIALMAKLTADSLRRNPGLPSIIDETKRTPTRFTISPTGQRTEPEQTRSSQDAH</sequence>
<evidence type="ECO:0000256" key="4">
    <source>
        <dbReference type="ARBA" id="ARBA00022737"/>
    </source>
</evidence>
<dbReference type="GO" id="GO:0061630">
    <property type="term" value="F:ubiquitin protein ligase activity"/>
    <property type="evidence" value="ECO:0007669"/>
    <property type="project" value="UniProtKB-EC"/>
</dbReference>
<evidence type="ECO:0000259" key="9">
    <source>
        <dbReference type="PROSITE" id="PS52053"/>
    </source>
</evidence>
<evidence type="ECO:0000256" key="2">
    <source>
        <dbReference type="ARBA" id="ARBA00012483"/>
    </source>
</evidence>
<dbReference type="SMART" id="SM00369">
    <property type="entry name" value="LRR_TYP"/>
    <property type="match status" value="3"/>
</dbReference>
<comment type="caution">
    <text evidence="6">Lacks conserved residue(s) required for the propagation of feature annotation.</text>
</comment>
<accession>A0A423KDG8</accession>
<dbReference type="PROSITE" id="PS51450">
    <property type="entry name" value="LRR"/>
    <property type="match status" value="1"/>
</dbReference>
<feature type="region of interest" description="Disordered" evidence="7">
    <location>
        <begin position="1600"/>
        <end position="1635"/>
    </location>
</feature>
<keyword evidence="4" id="KW-0677">Repeat</keyword>
<feature type="domain" description="NEL" evidence="9">
    <location>
        <begin position="1311"/>
        <end position="1611"/>
    </location>
</feature>
<evidence type="ECO:0000313" key="10">
    <source>
        <dbReference type="EMBL" id="RON50431.1"/>
    </source>
</evidence>
<feature type="compositionally biased region" description="Basic and acidic residues" evidence="7">
    <location>
        <begin position="1623"/>
        <end position="1635"/>
    </location>
</feature>
<comment type="similarity">
    <text evidence="6">Belongs to the LRR-containing bacterial E3 ligase family.</text>
</comment>
<reference evidence="10 11" key="1">
    <citation type="submission" date="2016-10" db="EMBL/GenBank/DDBJ databases">
        <title>Comparative genome analysis of multiple Pseudomonas spp. focuses on biocontrol and plant growth promoting traits.</title>
        <authorList>
            <person name="Tao X.-Y."/>
            <person name="Taylor C.G."/>
        </authorList>
    </citation>
    <scope>NUCLEOTIDE SEQUENCE [LARGE SCALE GENOMIC DNA]</scope>
    <source>
        <strain evidence="10 11">39A2</strain>
    </source>
</reference>
<proteinExistence type="inferred from homology"/>
<dbReference type="InterPro" id="IPR001810">
    <property type="entry name" value="F-box_dom"/>
</dbReference>
<name>A0A423KDG8_9PSED</name>
<organism evidence="10 11">
    <name type="scientific">Pseudomonas frederiksbergensis</name>
    <dbReference type="NCBI Taxonomy" id="104087"/>
    <lineage>
        <taxon>Bacteria</taxon>
        <taxon>Pseudomonadati</taxon>
        <taxon>Pseudomonadota</taxon>
        <taxon>Gammaproteobacteria</taxon>
        <taxon>Pseudomonadales</taxon>
        <taxon>Pseudomonadaceae</taxon>
        <taxon>Pseudomonas</taxon>
    </lineage>
</organism>
<comment type="catalytic activity">
    <reaction evidence="1">
        <text>S-ubiquitinyl-[E2 ubiquitin-conjugating enzyme]-L-cysteine + [acceptor protein]-L-lysine = [E2 ubiquitin-conjugating enzyme]-L-cysteine + N(6)-ubiquitinyl-[acceptor protein]-L-lysine.</text>
        <dbReference type="EC" id="2.3.2.27"/>
    </reaction>
</comment>
<keyword evidence="6" id="KW-0833">Ubl conjugation pathway</keyword>
<dbReference type="GO" id="GO:0005576">
    <property type="term" value="C:extracellular region"/>
    <property type="evidence" value="ECO:0007669"/>
    <property type="project" value="UniProtKB-UniRule"/>
</dbReference>
<dbReference type="Pfam" id="PF14496">
    <property type="entry name" value="NEL"/>
    <property type="match status" value="1"/>
</dbReference>
<dbReference type="Gene3D" id="1.20.1270.130">
    <property type="entry name" value="Shigella T3SS effector IpaH domain"/>
    <property type="match status" value="1"/>
</dbReference>
<dbReference type="EC" id="2.3.2.27" evidence="2"/>
<dbReference type="PROSITE" id="PS50181">
    <property type="entry name" value="FBOX"/>
    <property type="match status" value="1"/>
</dbReference>
<keyword evidence="5" id="KW-0843">Virulence</keyword>
<dbReference type="RefSeq" id="WP_185076612.1">
    <property type="nucleotide sequence ID" value="NZ_MOBP01000014.1"/>
</dbReference>
<dbReference type="InterPro" id="IPR046673">
    <property type="entry name" value="ToxA_N"/>
</dbReference>
<evidence type="ECO:0000256" key="7">
    <source>
        <dbReference type="SAM" id="MobiDB-lite"/>
    </source>
</evidence>
<dbReference type="Proteomes" id="UP000283627">
    <property type="component" value="Unassembled WGS sequence"/>
</dbReference>
<dbReference type="EMBL" id="MOBP01000014">
    <property type="protein sequence ID" value="RON50431.1"/>
    <property type="molecule type" value="Genomic_DNA"/>
</dbReference>